<gene>
    <name evidence="2" type="ORF">CC85DRAFT_327337</name>
</gene>
<reference evidence="2 3" key="1">
    <citation type="submission" date="2015-03" db="EMBL/GenBank/DDBJ databases">
        <title>Genomics and transcriptomics of the oil-accumulating basidiomycete yeast T. oleaginosus allow insights into substrate utilization and the diverse evolutionary trajectories of mating systems in fungi.</title>
        <authorList>
            <consortium name="DOE Joint Genome Institute"/>
            <person name="Kourist R."/>
            <person name="Kracht O."/>
            <person name="Bracharz F."/>
            <person name="Lipzen A."/>
            <person name="Nolan M."/>
            <person name="Ohm R."/>
            <person name="Grigoriev I."/>
            <person name="Sun S."/>
            <person name="Heitman J."/>
            <person name="Bruck T."/>
            <person name="Nowrousian M."/>
        </authorList>
    </citation>
    <scope>NUCLEOTIDE SEQUENCE [LARGE SCALE GENOMIC DNA]</scope>
    <source>
        <strain evidence="2 3">IBC0246</strain>
    </source>
</reference>
<evidence type="ECO:0000256" key="1">
    <source>
        <dbReference type="SAM" id="MobiDB-lite"/>
    </source>
</evidence>
<feature type="compositionally biased region" description="Low complexity" evidence="1">
    <location>
        <begin position="124"/>
        <end position="135"/>
    </location>
</feature>
<protein>
    <submittedName>
        <fullName evidence="2">Uncharacterized protein</fullName>
    </submittedName>
</protein>
<accession>A0A0J0XQN8</accession>
<keyword evidence="3" id="KW-1185">Reference proteome</keyword>
<feature type="region of interest" description="Disordered" evidence="1">
    <location>
        <begin position="108"/>
        <end position="179"/>
    </location>
</feature>
<dbReference type="AlphaFoldDB" id="A0A0J0XQN8"/>
<feature type="region of interest" description="Disordered" evidence="1">
    <location>
        <begin position="1"/>
        <end position="43"/>
    </location>
</feature>
<evidence type="ECO:0000313" key="3">
    <source>
        <dbReference type="Proteomes" id="UP000053611"/>
    </source>
</evidence>
<proteinExistence type="predicted"/>
<sequence>MMGRCARPTWESGDWSSASSMSSAPSSAWESEASSSASWPTSISSYSSYSEYLEISHWSDSEDEDDDGTATEHDWDASSIVTDEIELETAEQLFLSFMASMADLLKKEQRPTPAPTRPLSYAHPPQTSSPTPTESLDSPNSSPPRPAAIPHSISMPLPNTEPAPWHAPRGSTPPPQGAKEEDFSVALARMGDWEARHAASVAAAVYRRHANLAGITEDPECERWAAERGRRRQGVVGTLPLGLGLGAPDAGVQVSVVGKGIAHCAEKRGGLLHRLRRSWRR</sequence>
<dbReference type="GeneID" id="28987178"/>
<name>A0A0J0XQN8_9TREE</name>
<feature type="region of interest" description="Disordered" evidence="1">
    <location>
        <begin position="58"/>
        <end position="79"/>
    </location>
</feature>
<feature type="compositionally biased region" description="Low complexity" evidence="1">
    <location>
        <begin position="11"/>
        <end position="43"/>
    </location>
</feature>
<dbReference type="Proteomes" id="UP000053611">
    <property type="component" value="Unassembled WGS sequence"/>
</dbReference>
<dbReference type="EMBL" id="KQ087195">
    <property type="protein sequence ID" value="KLT43392.1"/>
    <property type="molecule type" value="Genomic_DNA"/>
</dbReference>
<organism evidence="2 3">
    <name type="scientific">Cutaneotrichosporon oleaginosum</name>
    <dbReference type="NCBI Taxonomy" id="879819"/>
    <lineage>
        <taxon>Eukaryota</taxon>
        <taxon>Fungi</taxon>
        <taxon>Dikarya</taxon>
        <taxon>Basidiomycota</taxon>
        <taxon>Agaricomycotina</taxon>
        <taxon>Tremellomycetes</taxon>
        <taxon>Trichosporonales</taxon>
        <taxon>Trichosporonaceae</taxon>
        <taxon>Cutaneotrichosporon</taxon>
    </lineage>
</organism>
<evidence type="ECO:0000313" key="2">
    <source>
        <dbReference type="EMBL" id="KLT43392.1"/>
    </source>
</evidence>
<dbReference type="RefSeq" id="XP_018279883.1">
    <property type="nucleotide sequence ID" value="XM_018426575.1"/>
</dbReference>